<dbReference type="Proteomes" id="UP000887563">
    <property type="component" value="Unplaced"/>
</dbReference>
<evidence type="ECO:0000313" key="6">
    <source>
        <dbReference type="WBParaSite" id="Minc3s00817g17728"/>
    </source>
</evidence>
<keyword evidence="5" id="KW-1185">Reference proteome</keyword>
<sequence>MKSKTLLLLIICASFMVTIIETTMCSNTPIIYKNLKVPSTIDLVKVGFGKGFLPGKYIEINGVVLERTIAFDVYLMGDGVLYRTANIPFAFSYHHYTAPPGPRVELNNETQLNDITNPRKWGQTERYRLHFKKGQPFILELVAAPHNTIIKIPSIINLVEQGFEIGFTNYKFIVIHGTPIKPTRFDISLAKEGVPEETADIPFHFSADFTKKKAICDTWKRGEGWTRKETLGGFPFTVGQSFELEFRAMEYLNRNMRYINIFGIHIYVNKQPKLIVSFNRYDLSNITQLEIKGAIEVSYVTLCP</sequence>
<dbReference type="InterPro" id="IPR001079">
    <property type="entry name" value="Galectin_CRD"/>
</dbReference>
<dbReference type="InterPro" id="IPR044156">
    <property type="entry name" value="Galectin-like"/>
</dbReference>
<evidence type="ECO:0000256" key="3">
    <source>
        <dbReference type="SAM" id="SignalP"/>
    </source>
</evidence>
<accession>A0A914LUN3</accession>
<keyword evidence="3" id="KW-0732">Signal</keyword>
<protein>
    <recommendedName>
        <fullName evidence="2">Galectin</fullName>
    </recommendedName>
</protein>
<feature type="chain" id="PRO_5037401848" description="Galectin" evidence="3">
    <location>
        <begin position="23"/>
        <end position="304"/>
    </location>
</feature>
<evidence type="ECO:0000256" key="2">
    <source>
        <dbReference type="RuleBase" id="RU102079"/>
    </source>
</evidence>
<dbReference type="PANTHER" id="PTHR11346">
    <property type="entry name" value="GALECTIN"/>
    <property type="match status" value="1"/>
</dbReference>
<dbReference type="PANTHER" id="PTHR11346:SF176">
    <property type="entry name" value="32 KDA BETA-GALACTOSIDE-BINDING LECTIN LEC-3"/>
    <property type="match status" value="1"/>
</dbReference>
<dbReference type="SMART" id="SM00276">
    <property type="entry name" value="GLECT"/>
    <property type="match status" value="1"/>
</dbReference>
<dbReference type="AlphaFoldDB" id="A0A914LUN3"/>
<organism evidence="5 6">
    <name type="scientific">Meloidogyne incognita</name>
    <name type="common">Southern root-knot nematode worm</name>
    <name type="synonym">Oxyuris incognita</name>
    <dbReference type="NCBI Taxonomy" id="6306"/>
    <lineage>
        <taxon>Eukaryota</taxon>
        <taxon>Metazoa</taxon>
        <taxon>Ecdysozoa</taxon>
        <taxon>Nematoda</taxon>
        <taxon>Chromadorea</taxon>
        <taxon>Rhabditida</taxon>
        <taxon>Tylenchina</taxon>
        <taxon>Tylenchomorpha</taxon>
        <taxon>Tylenchoidea</taxon>
        <taxon>Meloidogynidae</taxon>
        <taxon>Meloidogyninae</taxon>
        <taxon>Meloidogyne</taxon>
        <taxon>Meloidogyne incognita group</taxon>
    </lineage>
</organism>
<dbReference type="Gene3D" id="2.60.120.200">
    <property type="match status" value="2"/>
</dbReference>
<evidence type="ECO:0000256" key="1">
    <source>
        <dbReference type="ARBA" id="ARBA00022734"/>
    </source>
</evidence>
<proteinExistence type="predicted"/>
<dbReference type="CDD" id="cd00070">
    <property type="entry name" value="GLECT"/>
    <property type="match status" value="1"/>
</dbReference>
<dbReference type="GO" id="GO:0030246">
    <property type="term" value="F:carbohydrate binding"/>
    <property type="evidence" value="ECO:0007669"/>
    <property type="project" value="UniProtKB-UniRule"/>
</dbReference>
<evidence type="ECO:0000259" key="4">
    <source>
        <dbReference type="PROSITE" id="PS51304"/>
    </source>
</evidence>
<dbReference type="PROSITE" id="PS51304">
    <property type="entry name" value="GALECTIN"/>
    <property type="match status" value="1"/>
</dbReference>
<dbReference type="InterPro" id="IPR013320">
    <property type="entry name" value="ConA-like_dom_sf"/>
</dbReference>
<reference evidence="6" key="1">
    <citation type="submission" date="2022-11" db="UniProtKB">
        <authorList>
            <consortium name="WormBaseParasite"/>
        </authorList>
    </citation>
    <scope>IDENTIFICATION</scope>
</reference>
<evidence type="ECO:0000313" key="5">
    <source>
        <dbReference type="Proteomes" id="UP000887563"/>
    </source>
</evidence>
<name>A0A914LUN3_MELIC</name>
<dbReference type="SMART" id="SM00908">
    <property type="entry name" value="Gal-bind_lectin"/>
    <property type="match status" value="1"/>
</dbReference>
<feature type="domain" description="Galectin" evidence="4">
    <location>
        <begin position="159"/>
        <end position="303"/>
    </location>
</feature>
<dbReference type="SUPFAM" id="SSF49899">
    <property type="entry name" value="Concanavalin A-like lectins/glucanases"/>
    <property type="match status" value="2"/>
</dbReference>
<feature type="signal peptide" evidence="3">
    <location>
        <begin position="1"/>
        <end position="22"/>
    </location>
</feature>
<dbReference type="Pfam" id="PF00337">
    <property type="entry name" value="Gal-bind_lectin"/>
    <property type="match status" value="2"/>
</dbReference>
<keyword evidence="1 2" id="KW-0430">Lectin</keyword>
<dbReference type="WBParaSite" id="Minc3s00817g17728">
    <property type="protein sequence ID" value="Minc3s00817g17728"/>
    <property type="gene ID" value="Minc3s00817g17728"/>
</dbReference>